<proteinExistence type="predicted"/>
<feature type="signal peptide" evidence="1">
    <location>
        <begin position="1"/>
        <end position="26"/>
    </location>
</feature>
<evidence type="ECO:0008006" key="4">
    <source>
        <dbReference type="Google" id="ProtNLM"/>
    </source>
</evidence>
<reference evidence="2 3" key="1">
    <citation type="submission" date="2018-04" db="EMBL/GenBank/DDBJ databases">
        <title>Genomic Encyclopedia of Archaeal and Bacterial Type Strains, Phase II (KMG-II): from individual species to whole genera.</title>
        <authorList>
            <person name="Goeker M."/>
        </authorList>
    </citation>
    <scope>NUCLEOTIDE SEQUENCE [LARGE SCALE GENOMIC DNA]</scope>
    <source>
        <strain evidence="2 3">DSM 100434</strain>
    </source>
</reference>
<name>A0A2T5HSE0_9RHOB</name>
<dbReference type="Proteomes" id="UP000244077">
    <property type="component" value="Unassembled WGS sequence"/>
</dbReference>
<gene>
    <name evidence="2" type="ORF">C8N42_104147</name>
</gene>
<organism evidence="2 3">
    <name type="scientific">Celeribacter persicus</name>
    <dbReference type="NCBI Taxonomy" id="1651082"/>
    <lineage>
        <taxon>Bacteria</taxon>
        <taxon>Pseudomonadati</taxon>
        <taxon>Pseudomonadota</taxon>
        <taxon>Alphaproteobacteria</taxon>
        <taxon>Rhodobacterales</taxon>
        <taxon>Roseobacteraceae</taxon>
        <taxon>Celeribacter</taxon>
    </lineage>
</organism>
<feature type="chain" id="PRO_5015394758" description="Lipoprotein" evidence="1">
    <location>
        <begin position="27"/>
        <end position="61"/>
    </location>
</feature>
<dbReference type="EMBL" id="QAOH01000004">
    <property type="protein sequence ID" value="PTQ74503.1"/>
    <property type="molecule type" value="Genomic_DNA"/>
</dbReference>
<keyword evidence="3" id="KW-1185">Reference proteome</keyword>
<evidence type="ECO:0000256" key="1">
    <source>
        <dbReference type="SAM" id="SignalP"/>
    </source>
</evidence>
<evidence type="ECO:0000313" key="2">
    <source>
        <dbReference type="EMBL" id="PTQ74503.1"/>
    </source>
</evidence>
<sequence length="61" mass="6497">MKSETTHMRTRLAPVVALLLGTSVLAACETTPQEYPVSHETCAPGDPVQTLDANDCKLPGM</sequence>
<evidence type="ECO:0000313" key="3">
    <source>
        <dbReference type="Proteomes" id="UP000244077"/>
    </source>
</evidence>
<keyword evidence="1" id="KW-0732">Signal</keyword>
<dbReference type="PROSITE" id="PS51257">
    <property type="entry name" value="PROKAR_LIPOPROTEIN"/>
    <property type="match status" value="1"/>
</dbReference>
<accession>A0A2T5HSE0</accession>
<protein>
    <recommendedName>
        <fullName evidence="4">Lipoprotein</fullName>
    </recommendedName>
</protein>
<dbReference type="AlphaFoldDB" id="A0A2T5HSE0"/>
<comment type="caution">
    <text evidence="2">The sequence shown here is derived from an EMBL/GenBank/DDBJ whole genome shotgun (WGS) entry which is preliminary data.</text>
</comment>